<proteinExistence type="predicted"/>
<evidence type="ECO:0008006" key="2">
    <source>
        <dbReference type="Google" id="ProtNLM"/>
    </source>
</evidence>
<sequence length="232" mass="27390">MVYFLINLIKFYCLMKLYEYKNIKIIGLVLTEDVVAESKLQEIFQTDNIIKLTRKRTCEHLLRIRRKTKQLKIESRKKIAKKMLSMRERERKYKKIKLEKEINNSVKWVKDIQDIELVLIQDIMNKIHLTLTDALHSLDTSSRINWDALLNEVVREAISHNNIVGAIKITKNPDVNIDLGEGKNLEFIDDLNIPVNQIIIENEYIRITLDPLEQINILLNSFKESYLSIIQE</sequence>
<dbReference type="AlphaFoldDB" id="Q93FM3"/>
<dbReference type="EMBL" id="AF311901">
    <property type="protein sequence ID" value="AAL06353.1"/>
    <property type="molecule type" value="Genomic_DNA"/>
</dbReference>
<reference evidence="1" key="1">
    <citation type="journal article" date="2001" name="Infect. Immun.">
        <title>Locus of enterocyte effacement from Citrobacter rodentium: sequence analysis and evidence for horizontal transfer among attaching and effacing pathogens.</title>
        <authorList>
            <person name="Deng W."/>
            <person name="Li Y."/>
            <person name="Vallance B.A."/>
            <person name="Finlay B.B."/>
        </authorList>
    </citation>
    <scope>NUCLEOTIDE SEQUENCE</scope>
    <source>
        <strain evidence="1">DBS100</strain>
    </source>
</reference>
<organism evidence="1">
    <name type="scientific">Citrobacter rodentium</name>
    <dbReference type="NCBI Taxonomy" id="67825"/>
    <lineage>
        <taxon>Bacteria</taxon>
        <taxon>Pseudomonadati</taxon>
        <taxon>Pseudomonadota</taxon>
        <taxon>Gammaproteobacteria</taxon>
        <taxon>Enterobacterales</taxon>
        <taxon>Enterobacteriaceae</taxon>
        <taxon>Citrobacter</taxon>
    </lineage>
</organism>
<protein>
    <recommendedName>
        <fullName evidence="2">T3SS component</fullName>
    </recommendedName>
</protein>
<evidence type="ECO:0000313" key="1">
    <source>
        <dbReference type="EMBL" id="AAL06353.1"/>
    </source>
</evidence>
<accession>Q93FM3</accession>
<name>Q93FM3_CITRO</name>